<dbReference type="Proteomes" id="UP000199506">
    <property type="component" value="Unassembled WGS sequence"/>
</dbReference>
<dbReference type="OrthoDB" id="386041at2157"/>
<keyword evidence="1" id="KW-0175">Coiled coil</keyword>
<evidence type="ECO:0000256" key="1">
    <source>
        <dbReference type="SAM" id="Coils"/>
    </source>
</evidence>
<accession>A0A1H7I4U5</accession>
<dbReference type="AlphaFoldDB" id="A0A1H7I4U5"/>
<feature type="compositionally biased region" description="Basic residues" evidence="2">
    <location>
        <begin position="1"/>
        <end position="10"/>
    </location>
</feature>
<evidence type="ECO:0000313" key="3">
    <source>
        <dbReference type="EMBL" id="SEK57603.1"/>
    </source>
</evidence>
<sequence length="138" mass="16465">MTSNVHKRMKSIHDDNRLKNLNTGENPQLGPIPIWVLSDEDIIDEWNKAIKELSQKEKKLLSVKDEYSQKKFNIKYVDGIDFKKLYGRANDDTREHHIKITLKELIDEKNELELRVDYLNRRISFLKAVLYHRMEIKS</sequence>
<dbReference type="RefSeq" id="WP_091698999.1">
    <property type="nucleotide sequence ID" value="NZ_FOAK01000003.1"/>
</dbReference>
<feature type="region of interest" description="Disordered" evidence="2">
    <location>
        <begin position="1"/>
        <end position="24"/>
    </location>
</feature>
<reference evidence="3 4" key="1">
    <citation type="submission" date="2016-10" db="EMBL/GenBank/DDBJ databases">
        <authorList>
            <person name="de Groot N.N."/>
        </authorList>
    </citation>
    <scope>NUCLEOTIDE SEQUENCE [LARGE SCALE GENOMIC DNA]</scope>
    <source>
        <strain evidence="3 4">DSM 11978</strain>
    </source>
</reference>
<organism evidence="3 4">
    <name type="scientific">Methanobrevibacter gottschalkii</name>
    <dbReference type="NCBI Taxonomy" id="190974"/>
    <lineage>
        <taxon>Archaea</taxon>
        <taxon>Methanobacteriati</taxon>
        <taxon>Methanobacteriota</taxon>
        <taxon>Methanomada group</taxon>
        <taxon>Methanobacteria</taxon>
        <taxon>Methanobacteriales</taxon>
        <taxon>Methanobacteriaceae</taxon>
        <taxon>Methanobrevibacter</taxon>
    </lineage>
</organism>
<dbReference type="STRING" id="190974.SAMN05216439_1149"/>
<protein>
    <submittedName>
        <fullName evidence="3">Uncharacterized protein</fullName>
    </submittedName>
</protein>
<feature type="coiled-coil region" evidence="1">
    <location>
        <begin position="43"/>
        <end position="70"/>
    </location>
</feature>
<evidence type="ECO:0000313" key="4">
    <source>
        <dbReference type="Proteomes" id="UP000199506"/>
    </source>
</evidence>
<evidence type="ECO:0000256" key="2">
    <source>
        <dbReference type="SAM" id="MobiDB-lite"/>
    </source>
</evidence>
<dbReference type="EMBL" id="FOAK01000003">
    <property type="protein sequence ID" value="SEK57603.1"/>
    <property type="molecule type" value="Genomic_DNA"/>
</dbReference>
<proteinExistence type="predicted"/>
<name>A0A1H7I4U5_9EURY</name>
<gene>
    <name evidence="3" type="ORF">SAMN05216439_1149</name>
</gene>